<proteinExistence type="predicted"/>
<name>A0A6C0NTV0_9BACL</name>
<dbReference type="InterPro" id="IPR027417">
    <property type="entry name" value="P-loop_NTPase"/>
</dbReference>
<accession>A0A6C0NTV0</accession>
<dbReference type="RefSeq" id="WP_162638214.1">
    <property type="nucleotide sequence ID" value="NZ_CP048286.1"/>
</dbReference>
<dbReference type="AlphaFoldDB" id="A0A6C0NTV0"/>
<dbReference type="SUPFAM" id="SSF52540">
    <property type="entry name" value="P-loop containing nucleoside triphosphate hydrolases"/>
    <property type="match status" value="1"/>
</dbReference>
<evidence type="ECO:0000313" key="2">
    <source>
        <dbReference type="Proteomes" id="UP000479114"/>
    </source>
</evidence>
<protein>
    <recommendedName>
        <fullName evidence="3">AAA family ATPase</fullName>
    </recommendedName>
</protein>
<evidence type="ECO:0008006" key="3">
    <source>
        <dbReference type="Google" id="ProtNLM"/>
    </source>
</evidence>
<reference evidence="1 2" key="1">
    <citation type="submission" date="2020-02" db="EMBL/GenBank/DDBJ databases">
        <title>Paenibacillus sp. nov., isolated from rhizosphere soil of tomato.</title>
        <authorList>
            <person name="Weon H.-Y."/>
            <person name="Lee S.A."/>
        </authorList>
    </citation>
    <scope>NUCLEOTIDE SEQUENCE [LARGE SCALE GENOMIC DNA]</scope>
    <source>
        <strain evidence="1 2">14171R-81</strain>
    </source>
</reference>
<gene>
    <name evidence="1" type="ORF">GZH47_01530</name>
</gene>
<dbReference type="KEGG" id="prz:GZH47_01530"/>
<organism evidence="1 2">
    <name type="scientific">Paenibacillus rhizovicinus</name>
    <dbReference type="NCBI Taxonomy" id="2704463"/>
    <lineage>
        <taxon>Bacteria</taxon>
        <taxon>Bacillati</taxon>
        <taxon>Bacillota</taxon>
        <taxon>Bacilli</taxon>
        <taxon>Bacillales</taxon>
        <taxon>Paenibacillaceae</taxon>
        <taxon>Paenibacillus</taxon>
    </lineage>
</organism>
<dbReference type="EMBL" id="CP048286">
    <property type="protein sequence ID" value="QHW29644.1"/>
    <property type="molecule type" value="Genomic_DNA"/>
</dbReference>
<evidence type="ECO:0000313" key="1">
    <source>
        <dbReference type="EMBL" id="QHW29644.1"/>
    </source>
</evidence>
<dbReference type="Proteomes" id="UP000479114">
    <property type="component" value="Chromosome"/>
</dbReference>
<sequence>MIRGIIIEGMSTVGKTSLFFAIKRLQSQTEHCEKTIIALSEHYSQVLHSYQGVLRSMDKDEHLSLLSRHVDYLERQYDWIHSLGHSKPSNGILFLFERFHANHRAAFEVSPEIESLEKRLFKMNARCVLLTLSQDAVAPRFIESRGEAWKSYVMGNHTTVSEACHNFLEGQDKLRTCTKQSIIPTIEINTDEADWESYAKRILMGSAAGER</sequence>
<keyword evidence="2" id="KW-1185">Reference proteome</keyword>